<reference evidence="2 3" key="1">
    <citation type="submission" date="2013-11" db="EMBL/GenBank/DDBJ databases">
        <title>Complete genome sequence of Rhizobium gallicum bv. gallicum R602.</title>
        <authorList>
            <person name="Bustos P."/>
            <person name="Santamaria R.I."/>
            <person name="Lozano L."/>
            <person name="Acosta J.L."/>
            <person name="Ormeno-Orrillo E."/>
            <person name="Rogel M.A."/>
            <person name="Romero D."/>
            <person name="Cevallos M.A."/>
            <person name="Martinez-Romero E."/>
            <person name="Gonzalez V."/>
        </authorList>
    </citation>
    <scope>NUCLEOTIDE SEQUENCE [LARGE SCALE GENOMIC DNA]</scope>
    <source>
        <strain evidence="2 3">R602</strain>
    </source>
</reference>
<gene>
    <name evidence="2" type="ORF">RGR602_CH01745</name>
</gene>
<sequence length="298" mass="33469">MTTEKIDQFRDIILSEYPDLAASTFELAPVGWDSIAVDVDDRLIFKFPRNEVAQKALVREAALLAVVRPRVSMAVPELRILQRGRHLFSLHEKLKGEHLLAAEYDRLPEHVRRRLGDALGQFYTELHRLDKEQMADAGAATIGAWQSPSALRGKAVPALPVELRGVAEDIIAGFEQLPPDPHGQTYGFFDGHGWNMAFDRVRGRLNGIYDFADSGFGPVHQEFIYSNFISPDLTERIAAAYEKASGRTLDRRRIAILTGIHRLSELAELPDDFRHTPAMTRHTVIWLETMSGRGFAAS</sequence>
<evidence type="ECO:0000313" key="2">
    <source>
        <dbReference type="EMBL" id="AJD41083.1"/>
    </source>
</evidence>
<dbReference type="GO" id="GO:0016740">
    <property type="term" value="F:transferase activity"/>
    <property type="evidence" value="ECO:0007669"/>
    <property type="project" value="UniProtKB-KW"/>
</dbReference>
<dbReference type="RefSeq" id="WP_052451514.1">
    <property type="nucleotide sequence ID" value="NZ_CP006877.1"/>
</dbReference>
<name>A0A0B4X3M5_9HYPH</name>
<dbReference type="HOGENOM" id="CLU_949541_0_0_5"/>
<dbReference type="InterPro" id="IPR051678">
    <property type="entry name" value="AGP_Transferase"/>
</dbReference>
<protein>
    <submittedName>
        <fullName evidence="2">Aminoglycoside phosphotransferase protein</fullName>
    </submittedName>
</protein>
<dbReference type="Pfam" id="PF01636">
    <property type="entry name" value="APH"/>
    <property type="match status" value="1"/>
</dbReference>
<dbReference type="EMBL" id="CP006877">
    <property type="protein sequence ID" value="AJD41083.1"/>
    <property type="molecule type" value="Genomic_DNA"/>
</dbReference>
<organism evidence="2 3">
    <name type="scientific">Rhizobium gallicum bv. gallicum R602sp</name>
    <dbReference type="NCBI Taxonomy" id="1041138"/>
    <lineage>
        <taxon>Bacteria</taxon>
        <taxon>Pseudomonadati</taxon>
        <taxon>Pseudomonadota</taxon>
        <taxon>Alphaproteobacteria</taxon>
        <taxon>Hyphomicrobiales</taxon>
        <taxon>Rhizobiaceae</taxon>
        <taxon>Rhizobium/Agrobacterium group</taxon>
        <taxon>Rhizobium</taxon>
    </lineage>
</organism>
<dbReference type="InterPro" id="IPR002575">
    <property type="entry name" value="Aminoglycoside_PTrfase"/>
</dbReference>
<accession>A0A0B4X3M5</accession>
<feature type="domain" description="Aminoglycoside phosphotransferase" evidence="1">
    <location>
        <begin position="29"/>
        <end position="253"/>
    </location>
</feature>
<proteinExistence type="predicted"/>
<dbReference type="PANTHER" id="PTHR21310">
    <property type="entry name" value="AMINOGLYCOSIDE PHOSPHOTRANSFERASE-RELATED-RELATED"/>
    <property type="match status" value="1"/>
</dbReference>
<dbReference type="AlphaFoldDB" id="A0A0B4X3M5"/>
<dbReference type="PANTHER" id="PTHR21310:SF15">
    <property type="entry name" value="AMINOGLYCOSIDE PHOSPHOTRANSFERASE DOMAIN-CONTAINING PROTEIN"/>
    <property type="match status" value="1"/>
</dbReference>
<keyword evidence="2" id="KW-0808">Transferase</keyword>
<keyword evidence="3" id="KW-1185">Reference proteome</keyword>
<evidence type="ECO:0000259" key="1">
    <source>
        <dbReference type="Pfam" id="PF01636"/>
    </source>
</evidence>
<dbReference type="Gene3D" id="3.90.1200.10">
    <property type="match status" value="1"/>
</dbReference>
<dbReference type="SUPFAM" id="SSF56112">
    <property type="entry name" value="Protein kinase-like (PK-like)"/>
    <property type="match status" value="1"/>
</dbReference>
<dbReference type="KEGG" id="rga:RGR602_CH01745"/>
<dbReference type="Gene3D" id="3.30.200.20">
    <property type="entry name" value="Phosphorylase Kinase, domain 1"/>
    <property type="match status" value="1"/>
</dbReference>
<evidence type="ECO:0000313" key="3">
    <source>
        <dbReference type="Proteomes" id="UP000031368"/>
    </source>
</evidence>
<dbReference type="Proteomes" id="UP000031368">
    <property type="component" value="Chromosome"/>
</dbReference>
<dbReference type="InterPro" id="IPR011009">
    <property type="entry name" value="Kinase-like_dom_sf"/>
</dbReference>